<dbReference type="EMBL" id="LVVM01005286">
    <property type="protein sequence ID" value="OJA11011.1"/>
    <property type="molecule type" value="Genomic_DNA"/>
</dbReference>
<dbReference type="OrthoDB" id="198652at2759"/>
<evidence type="ECO:0000313" key="2">
    <source>
        <dbReference type="Proteomes" id="UP000183567"/>
    </source>
</evidence>
<keyword evidence="2" id="KW-1185">Reference proteome</keyword>
<protein>
    <submittedName>
        <fullName evidence="1">Uncharacterized protein</fullName>
    </submittedName>
</protein>
<reference evidence="1 2" key="1">
    <citation type="submission" date="2016-03" db="EMBL/GenBank/DDBJ databases">
        <title>Comparative genomics of the ectomycorrhizal sister species Rhizopogon vinicolor and Rhizopogon vesiculosus (Basidiomycota: Boletales) reveals a divergence of the mating type B locus.</title>
        <authorList>
            <person name="Mujic A.B."/>
            <person name="Kuo A."/>
            <person name="Tritt A."/>
            <person name="Lipzen A."/>
            <person name="Chen C."/>
            <person name="Johnson J."/>
            <person name="Sharma A."/>
            <person name="Barry K."/>
            <person name="Grigoriev I.V."/>
            <person name="Spatafora J.W."/>
        </authorList>
    </citation>
    <scope>NUCLEOTIDE SEQUENCE [LARGE SCALE GENOMIC DNA]</scope>
    <source>
        <strain evidence="1 2">AM-OR11-056</strain>
    </source>
</reference>
<dbReference type="STRING" id="180088.A0A1J8PTC1"/>
<dbReference type="AlphaFoldDB" id="A0A1J8PTC1"/>
<comment type="caution">
    <text evidence="1">The sequence shown here is derived from an EMBL/GenBank/DDBJ whole genome shotgun (WGS) entry which is preliminary data.</text>
</comment>
<sequence length="106" mass="12405">MSLVAWIALRRQLIDDLKTYMDDSFSFSLADRLLFYEPYQTFYPAKQTRLLQLWDEIRLPHDKAKQEFGCPLTVIGFDVDPNQMQATLPPQKKSALVDELHRFGLV</sequence>
<name>A0A1J8PTC1_9AGAM</name>
<dbReference type="Proteomes" id="UP000183567">
    <property type="component" value="Unassembled WGS sequence"/>
</dbReference>
<accession>A0A1J8PTC1</accession>
<organism evidence="1 2">
    <name type="scientific">Rhizopogon vesiculosus</name>
    <dbReference type="NCBI Taxonomy" id="180088"/>
    <lineage>
        <taxon>Eukaryota</taxon>
        <taxon>Fungi</taxon>
        <taxon>Dikarya</taxon>
        <taxon>Basidiomycota</taxon>
        <taxon>Agaricomycotina</taxon>
        <taxon>Agaricomycetes</taxon>
        <taxon>Agaricomycetidae</taxon>
        <taxon>Boletales</taxon>
        <taxon>Suillineae</taxon>
        <taxon>Rhizopogonaceae</taxon>
        <taxon>Rhizopogon</taxon>
    </lineage>
</organism>
<gene>
    <name evidence="1" type="ORF">AZE42_13528</name>
</gene>
<evidence type="ECO:0000313" key="1">
    <source>
        <dbReference type="EMBL" id="OJA11011.1"/>
    </source>
</evidence>
<proteinExistence type="predicted"/>